<protein>
    <submittedName>
        <fullName evidence="1">Uncharacterized protein</fullName>
    </submittedName>
</protein>
<comment type="caution">
    <text evidence="1">The sequence shown here is derived from an EMBL/GenBank/DDBJ whole genome shotgun (WGS) entry which is preliminary data.</text>
</comment>
<dbReference type="Proteomes" id="UP001500804">
    <property type="component" value="Unassembled WGS sequence"/>
</dbReference>
<evidence type="ECO:0000313" key="2">
    <source>
        <dbReference type="Proteomes" id="UP001500804"/>
    </source>
</evidence>
<dbReference type="EMBL" id="BAABJO010000012">
    <property type="protein sequence ID" value="GAA5123706.1"/>
    <property type="molecule type" value="Genomic_DNA"/>
</dbReference>
<organism evidence="1 2">
    <name type="scientific">Pseudonocardia adelaidensis</name>
    <dbReference type="NCBI Taxonomy" id="648754"/>
    <lineage>
        <taxon>Bacteria</taxon>
        <taxon>Bacillati</taxon>
        <taxon>Actinomycetota</taxon>
        <taxon>Actinomycetes</taxon>
        <taxon>Pseudonocardiales</taxon>
        <taxon>Pseudonocardiaceae</taxon>
        <taxon>Pseudonocardia</taxon>
    </lineage>
</organism>
<keyword evidence="2" id="KW-1185">Reference proteome</keyword>
<dbReference type="RefSeq" id="WP_345606251.1">
    <property type="nucleotide sequence ID" value="NZ_BAABJO010000012.1"/>
</dbReference>
<gene>
    <name evidence="1" type="ORF">GCM10023320_35790</name>
</gene>
<sequence length="220" mass="24167">MSTPRRNRVDPFGDLHAVPDRGRFTGNRGCLVDDAGNVVRHHRGDLWITCVTAFRGRRVGLARPGRWTPVFFLDDAVALAAGHRPCGECRFAAYRSYRDAVADAIGRPVRAGDLNRRLRAERLRPGRGLTRAADRRTWTAPARDLPDGAVVVLHGVPRLVSGDRLLAFSFAGWSDPVPRPAEELAVLTPPTSVLALRNGFRPELHPSADAPSPLTHQLAR</sequence>
<name>A0ABP9NLK8_9PSEU</name>
<proteinExistence type="predicted"/>
<reference evidence="2" key="1">
    <citation type="journal article" date="2019" name="Int. J. Syst. Evol. Microbiol.">
        <title>The Global Catalogue of Microorganisms (GCM) 10K type strain sequencing project: providing services to taxonomists for standard genome sequencing and annotation.</title>
        <authorList>
            <consortium name="The Broad Institute Genomics Platform"/>
            <consortium name="The Broad Institute Genome Sequencing Center for Infectious Disease"/>
            <person name="Wu L."/>
            <person name="Ma J."/>
        </authorList>
    </citation>
    <scope>NUCLEOTIDE SEQUENCE [LARGE SCALE GENOMIC DNA]</scope>
    <source>
        <strain evidence="2">JCM 18302</strain>
    </source>
</reference>
<evidence type="ECO:0000313" key="1">
    <source>
        <dbReference type="EMBL" id="GAA5123706.1"/>
    </source>
</evidence>
<accession>A0ABP9NLK8</accession>